<evidence type="ECO:0000256" key="1">
    <source>
        <dbReference type="SAM" id="Phobius"/>
    </source>
</evidence>
<dbReference type="OrthoDB" id="1448895at2"/>
<protein>
    <submittedName>
        <fullName evidence="2">Uncharacterized protein</fullName>
    </submittedName>
</protein>
<reference evidence="2 3" key="1">
    <citation type="submission" date="2016-11" db="EMBL/GenBank/DDBJ databases">
        <authorList>
            <person name="Jaros S."/>
            <person name="Januszkiewicz K."/>
            <person name="Wedrychowicz H."/>
        </authorList>
    </citation>
    <scope>NUCLEOTIDE SEQUENCE [LARGE SCALE GENOMIC DNA]</scope>
    <source>
        <strain evidence="2 3">DSM 25479</strain>
    </source>
</reference>
<dbReference type="AlphaFoldDB" id="A0A1M6G8J1"/>
<gene>
    <name evidence="2" type="ORF">SAMN05443429_10896</name>
</gene>
<accession>A0A1M6G8J1</accession>
<keyword evidence="3" id="KW-1185">Reference proteome</keyword>
<feature type="transmembrane region" description="Helical" evidence="1">
    <location>
        <begin position="15"/>
        <end position="34"/>
    </location>
</feature>
<feature type="transmembrane region" description="Helical" evidence="1">
    <location>
        <begin position="46"/>
        <end position="66"/>
    </location>
</feature>
<name>A0A1M6G8J1_9FLAO</name>
<dbReference type="Proteomes" id="UP000184335">
    <property type="component" value="Unassembled WGS sequence"/>
</dbReference>
<dbReference type="EMBL" id="FQYI01000008">
    <property type="protein sequence ID" value="SHJ06222.1"/>
    <property type="molecule type" value="Genomic_DNA"/>
</dbReference>
<sequence length="129" mass="15271">MEDGLFTSPWTHHDWAIVILSLLAYLYRMYLTYATKDVKNPELKDWLGNFVLSAICATALYEFALYNEWNLRMFLLPYAVLVILMKDVTDWLFMSREAKNMVIECVRESLSVFLGRFGYTRKDDEEFTL</sequence>
<evidence type="ECO:0000313" key="3">
    <source>
        <dbReference type="Proteomes" id="UP000184335"/>
    </source>
</evidence>
<keyword evidence="1" id="KW-0472">Membrane</keyword>
<dbReference type="STRING" id="1118202.SAMN05443429_10896"/>
<keyword evidence="1" id="KW-1133">Transmembrane helix</keyword>
<proteinExistence type="predicted"/>
<evidence type="ECO:0000313" key="2">
    <source>
        <dbReference type="EMBL" id="SHJ06222.1"/>
    </source>
</evidence>
<keyword evidence="1" id="KW-0812">Transmembrane</keyword>
<organism evidence="2 3">
    <name type="scientific">Cruoricaptor ignavus</name>
    <dbReference type="NCBI Taxonomy" id="1118202"/>
    <lineage>
        <taxon>Bacteria</taxon>
        <taxon>Pseudomonadati</taxon>
        <taxon>Bacteroidota</taxon>
        <taxon>Flavobacteriia</taxon>
        <taxon>Flavobacteriales</taxon>
        <taxon>Weeksellaceae</taxon>
        <taxon>Cruoricaptor</taxon>
    </lineage>
</organism>
<dbReference type="RefSeq" id="WP_143154077.1">
    <property type="nucleotide sequence ID" value="NZ_FQYI01000008.1"/>
</dbReference>